<dbReference type="RefSeq" id="WP_100163214.1">
    <property type="nucleotide sequence ID" value="NZ_PGTB01000064.1"/>
</dbReference>
<keyword evidence="9" id="KW-1185">Reference proteome</keyword>
<evidence type="ECO:0000313" key="8">
    <source>
        <dbReference type="EMBL" id="PJE35931.1"/>
    </source>
</evidence>
<feature type="transmembrane region" description="Helical" evidence="7">
    <location>
        <begin position="114"/>
        <end position="133"/>
    </location>
</feature>
<dbReference type="InterPro" id="IPR032808">
    <property type="entry name" value="DoxX"/>
</dbReference>
<comment type="caution">
    <text evidence="8">The sequence shown here is derived from an EMBL/GenBank/DDBJ whole genome shotgun (WGS) entry which is preliminary data.</text>
</comment>
<gene>
    <name evidence="8" type="ORF">CVM52_14550</name>
</gene>
<reference evidence="8 9" key="1">
    <citation type="journal article" date="2018" name="Int. J. Syst. Evol. Microbiol.">
        <title>Pseudooceanicola lipolyticus sp. nov., a marine alphaproteobacterium, reclassification of Oceanicola flagellatus as Pseudooceanicola flagellatus comb. nov. and emended description of the genus Pseudooceanicola.</title>
        <authorList>
            <person name="Huang M.-M."/>
            <person name="Guo L.-L."/>
            <person name="Wu Y.-H."/>
            <person name="Lai Q.-L."/>
            <person name="Shao Z.-Z."/>
            <person name="Wang C.-S."/>
            <person name="Wu M."/>
            <person name="Xu X.-W."/>
        </authorList>
    </citation>
    <scope>NUCLEOTIDE SEQUENCE [LARGE SCALE GENOMIC DNA]</scope>
    <source>
        <strain evidence="8 9">157</strain>
    </source>
</reference>
<protein>
    <submittedName>
        <fullName evidence="8">DoxX family protein</fullName>
    </submittedName>
</protein>
<feature type="transmembrane region" description="Helical" evidence="7">
    <location>
        <begin position="12"/>
        <end position="30"/>
    </location>
</feature>
<evidence type="ECO:0000256" key="1">
    <source>
        <dbReference type="ARBA" id="ARBA00004651"/>
    </source>
</evidence>
<sequence>MDHAFSKLAPVAAPVARVLLSVMFISAGWQKIGAYAGTQAYMEALGVPGALLPLVIAVELIGGLALLVGWQARLAAFLLGGFAVVSGVLFHLVPGFGLDGYEAQAQMINFMKNLTIAGGMGMVVAFGAGAFSVDSRGRAAAARPLSAG</sequence>
<keyword evidence="3" id="KW-1003">Cell membrane</keyword>
<keyword evidence="6 7" id="KW-0472">Membrane</keyword>
<dbReference type="Pfam" id="PF07681">
    <property type="entry name" value="DoxX"/>
    <property type="match status" value="1"/>
</dbReference>
<evidence type="ECO:0000313" key="9">
    <source>
        <dbReference type="Proteomes" id="UP000231553"/>
    </source>
</evidence>
<dbReference type="OrthoDB" id="9810206at2"/>
<evidence type="ECO:0000256" key="4">
    <source>
        <dbReference type="ARBA" id="ARBA00022692"/>
    </source>
</evidence>
<evidence type="ECO:0000256" key="6">
    <source>
        <dbReference type="ARBA" id="ARBA00023136"/>
    </source>
</evidence>
<dbReference type="InterPro" id="IPR051907">
    <property type="entry name" value="DoxX-like_oxidoreductase"/>
</dbReference>
<evidence type="ECO:0000256" key="5">
    <source>
        <dbReference type="ARBA" id="ARBA00022989"/>
    </source>
</evidence>
<comment type="similarity">
    <text evidence="2">Belongs to the DoxX family.</text>
</comment>
<accession>A0A2M8IZG7</accession>
<comment type="subcellular location">
    <subcellularLocation>
        <location evidence="1">Cell membrane</location>
        <topology evidence="1">Multi-pass membrane protein</topology>
    </subcellularLocation>
</comment>
<organism evidence="8 9">
    <name type="scientific">Pseudooceanicola lipolyticus</name>
    <dbReference type="NCBI Taxonomy" id="2029104"/>
    <lineage>
        <taxon>Bacteria</taxon>
        <taxon>Pseudomonadati</taxon>
        <taxon>Pseudomonadota</taxon>
        <taxon>Alphaproteobacteria</taxon>
        <taxon>Rhodobacterales</taxon>
        <taxon>Paracoccaceae</taxon>
        <taxon>Pseudooceanicola</taxon>
    </lineage>
</organism>
<keyword evidence="5 7" id="KW-1133">Transmembrane helix</keyword>
<dbReference type="GO" id="GO:0005886">
    <property type="term" value="C:plasma membrane"/>
    <property type="evidence" value="ECO:0007669"/>
    <property type="project" value="UniProtKB-SubCell"/>
</dbReference>
<dbReference type="PANTHER" id="PTHR33452">
    <property type="entry name" value="OXIDOREDUCTASE CATD-RELATED"/>
    <property type="match status" value="1"/>
</dbReference>
<feature type="transmembrane region" description="Helical" evidence="7">
    <location>
        <begin position="50"/>
        <end position="68"/>
    </location>
</feature>
<dbReference type="EMBL" id="PGTB01000064">
    <property type="protein sequence ID" value="PJE35931.1"/>
    <property type="molecule type" value="Genomic_DNA"/>
</dbReference>
<name>A0A2M8IZG7_9RHOB</name>
<dbReference type="PANTHER" id="PTHR33452:SF1">
    <property type="entry name" value="INNER MEMBRANE PROTEIN YPHA-RELATED"/>
    <property type="match status" value="1"/>
</dbReference>
<evidence type="ECO:0000256" key="7">
    <source>
        <dbReference type="SAM" id="Phobius"/>
    </source>
</evidence>
<proteinExistence type="inferred from homology"/>
<dbReference type="AlphaFoldDB" id="A0A2M8IZG7"/>
<dbReference type="Proteomes" id="UP000231553">
    <property type="component" value="Unassembled WGS sequence"/>
</dbReference>
<evidence type="ECO:0000256" key="3">
    <source>
        <dbReference type="ARBA" id="ARBA00022475"/>
    </source>
</evidence>
<evidence type="ECO:0000256" key="2">
    <source>
        <dbReference type="ARBA" id="ARBA00006679"/>
    </source>
</evidence>
<feature type="transmembrane region" description="Helical" evidence="7">
    <location>
        <begin position="75"/>
        <end position="94"/>
    </location>
</feature>
<keyword evidence="4 7" id="KW-0812">Transmembrane</keyword>